<name>A0A5D4RKM1_9BACI</name>
<gene>
    <name evidence="1" type="ORF">FZD51_07125</name>
</gene>
<dbReference type="AlphaFoldDB" id="A0A5D4RKM1"/>
<dbReference type="Proteomes" id="UP000322139">
    <property type="component" value="Unassembled WGS sequence"/>
</dbReference>
<proteinExistence type="predicted"/>
<organism evidence="1 2">
    <name type="scientific">Bacillus infantis</name>
    <dbReference type="NCBI Taxonomy" id="324767"/>
    <lineage>
        <taxon>Bacteria</taxon>
        <taxon>Bacillati</taxon>
        <taxon>Bacillota</taxon>
        <taxon>Bacilli</taxon>
        <taxon>Bacillales</taxon>
        <taxon>Bacillaceae</taxon>
        <taxon>Bacillus</taxon>
    </lineage>
</organism>
<evidence type="ECO:0000313" key="1">
    <source>
        <dbReference type="EMBL" id="TYS50308.1"/>
    </source>
</evidence>
<protein>
    <submittedName>
        <fullName evidence="1">Uncharacterized protein</fullName>
    </submittedName>
</protein>
<dbReference type="EMBL" id="VTER01000003">
    <property type="protein sequence ID" value="TYS50308.1"/>
    <property type="molecule type" value="Genomic_DNA"/>
</dbReference>
<reference evidence="1 2" key="1">
    <citation type="submission" date="2019-08" db="EMBL/GenBank/DDBJ databases">
        <title>Bacillus genomes from the desert of Cuatro Cienegas, Coahuila.</title>
        <authorList>
            <person name="Olmedo-Alvarez G."/>
        </authorList>
    </citation>
    <scope>NUCLEOTIDE SEQUENCE [LARGE SCALE GENOMIC DNA]</scope>
    <source>
        <strain evidence="1 2">CH446_14T</strain>
    </source>
</reference>
<sequence length="67" mass="7844">MLAESTEVIQDIAEQEVKELVEEYPGLNECLICVLLLHEINPRAGVVRPEKEIFEWQEYLEAVFIHF</sequence>
<comment type="caution">
    <text evidence="1">The sequence shown here is derived from an EMBL/GenBank/DDBJ whole genome shotgun (WGS) entry which is preliminary data.</text>
</comment>
<accession>A0A5D4RKM1</accession>
<dbReference type="RefSeq" id="WP_148974110.1">
    <property type="nucleotide sequence ID" value="NZ_JBNIKU010000016.1"/>
</dbReference>
<evidence type="ECO:0000313" key="2">
    <source>
        <dbReference type="Proteomes" id="UP000322139"/>
    </source>
</evidence>